<proteinExistence type="predicted"/>
<dbReference type="InterPro" id="IPR041698">
    <property type="entry name" value="Methyltransf_25"/>
</dbReference>
<organism evidence="3 4">
    <name type="scientific">Frondihabitans peucedani</name>
    <dbReference type="NCBI Taxonomy" id="598626"/>
    <lineage>
        <taxon>Bacteria</taxon>
        <taxon>Bacillati</taxon>
        <taxon>Actinomycetota</taxon>
        <taxon>Actinomycetes</taxon>
        <taxon>Micrococcales</taxon>
        <taxon>Microbacteriaceae</taxon>
        <taxon>Frondihabitans</taxon>
    </lineage>
</organism>
<dbReference type="Gene3D" id="3.40.50.150">
    <property type="entry name" value="Vaccinia Virus protein VP39"/>
    <property type="match status" value="1"/>
</dbReference>
<evidence type="ECO:0000256" key="1">
    <source>
        <dbReference type="ARBA" id="ARBA00022679"/>
    </source>
</evidence>
<dbReference type="Proteomes" id="UP001501594">
    <property type="component" value="Unassembled WGS sequence"/>
</dbReference>
<dbReference type="PANTHER" id="PTHR43861:SF3">
    <property type="entry name" value="PUTATIVE (AFU_ORTHOLOGUE AFUA_2G14390)-RELATED"/>
    <property type="match status" value="1"/>
</dbReference>
<sequence length="200" mass="20532">MSDNSFWEDRYGRAAEAGEQLWSAGPNAWIEQTVAHLPIGDAVDLGAGEGRNALWLASLGWTVSAVDFAPAGLAIGRARAAQLGVEVEWVEADATSWVAPSLVDLVVIAYLQLPEGVLSDALGNAAASLAPGGTLALVGHALENLADGVGGPQDPALLHRVDHLSATARAAGLDVAECRLVERETAAGTALDAVLVASRP</sequence>
<dbReference type="RefSeq" id="WP_344797865.1">
    <property type="nucleotide sequence ID" value="NZ_BAABAU010000004.1"/>
</dbReference>
<keyword evidence="1" id="KW-0808">Transferase</keyword>
<dbReference type="EMBL" id="BAABAU010000004">
    <property type="protein sequence ID" value="GAA4267520.1"/>
    <property type="molecule type" value="Genomic_DNA"/>
</dbReference>
<evidence type="ECO:0000313" key="4">
    <source>
        <dbReference type="Proteomes" id="UP001501594"/>
    </source>
</evidence>
<dbReference type="SUPFAM" id="SSF53335">
    <property type="entry name" value="S-adenosyl-L-methionine-dependent methyltransferases"/>
    <property type="match status" value="1"/>
</dbReference>
<gene>
    <name evidence="3" type="ORF">GCM10022256_31320</name>
</gene>
<evidence type="ECO:0000259" key="2">
    <source>
        <dbReference type="Pfam" id="PF13649"/>
    </source>
</evidence>
<comment type="caution">
    <text evidence="3">The sequence shown here is derived from an EMBL/GenBank/DDBJ whole genome shotgun (WGS) entry which is preliminary data.</text>
</comment>
<evidence type="ECO:0000313" key="3">
    <source>
        <dbReference type="EMBL" id="GAA4267520.1"/>
    </source>
</evidence>
<dbReference type="InterPro" id="IPR029063">
    <property type="entry name" value="SAM-dependent_MTases_sf"/>
</dbReference>
<protein>
    <recommendedName>
        <fullName evidence="2">Methyltransferase domain-containing protein</fullName>
    </recommendedName>
</protein>
<keyword evidence="4" id="KW-1185">Reference proteome</keyword>
<accession>A0ABP8E699</accession>
<feature type="domain" description="Methyltransferase" evidence="2">
    <location>
        <begin position="43"/>
        <end position="133"/>
    </location>
</feature>
<reference evidence="4" key="1">
    <citation type="journal article" date="2019" name="Int. J. Syst. Evol. Microbiol.">
        <title>The Global Catalogue of Microorganisms (GCM) 10K type strain sequencing project: providing services to taxonomists for standard genome sequencing and annotation.</title>
        <authorList>
            <consortium name="The Broad Institute Genomics Platform"/>
            <consortium name="The Broad Institute Genome Sequencing Center for Infectious Disease"/>
            <person name="Wu L."/>
            <person name="Ma J."/>
        </authorList>
    </citation>
    <scope>NUCLEOTIDE SEQUENCE [LARGE SCALE GENOMIC DNA]</scope>
    <source>
        <strain evidence="4">JCM 17442</strain>
    </source>
</reference>
<dbReference type="PANTHER" id="PTHR43861">
    <property type="entry name" value="TRANS-ACONITATE 2-METHYLTRANSFERASE-RELATED"/>
    <property type="match status" value="1"/>
</dbReference>
<name>A0ABP8E699_9MICO</name>
<dbReference type="CDD" id="cd02440">
    <property type="entry name" value="AdoMet_MTases"/>
    <property type="match status" value="1"/>
</dbReference>
<dbReference type="Pfam" id="PF13649">
    <property type="entry name" value="Methyltransf_25"/>
    <property type="match status" value="1"/>
</dbReference>